<organism evidence="3 4">
    <name type="scientific">Tribonema minus</name>
    <dbReference type="NCBI Taxonomy" id="303371"/>
    <lineage>
        <taxon>Eukaryota</taxon>
        <taxon>Sar</taxon>
        <taxon>Stramenopiles</taxon>
        <taxon>Ochrophyta</taxon>
        <taxon>PX clade</taxon>
        <taxon>Xanthophyceae</taxon>
        <taxon>Tribonematales</taxon>
        <taxon>Tribonemataceae</taxon>
        <taxon>Tribonema</taxon>
    </lineage>
</organism>
<feature type="compositionally biased region" description="Low complexity" evidence="1">
    <location>
        <begin position="88"/>
        <end position="113"/>
    </location>
</feature>
<dbReference type="AlphaFoldDB" id="A0A835YU82"/>
<evidence type="ECO:0000256" key="2">
    <source>
        <dbReference type="SAM" id="SignalP"/>
    </source>
</evidence>
<feature type="chain" id="PRO_5032634152" description="Secreted protein" evidence="2">
    <location>
        <begin position="37"/>
        <end position="113"/>
    </location>
</feature>
<dbReference type="Proteomes" id="UP000664859">
    <property type="component" value="Unassembled WGS sequence"/>
</dbReference>
<sequence length="113" mass="12035">MSCFLFVPFRAAVSAGQQVRLLPLLLLLLRTQGADSRAAATYLARWSFTRPPVRLCGEHRCPWGWPQGQTAGTGRLACPGWQQQQREPTAAGTPHGAAAQAPAASALPSSTLP</sequence>
<evidence type="ECO:0000313" key="4">
    <source>
        <dbReference type="Proteomes" id="UP000664859"/>
    </source>
</evidence>
<reference evidence="3" key="1">
    <citation type="submission" date="2021-02" db="EMBL/GenBank/DDBJ databases">
        <title>First Annotated Genome of the Yellow-green Alga Tribonema minus.</title>
        <authorList>
            <person name="Mahan K.M."/>
        </authorList>
    </citation>
    <scope>NUCLEOTIDE SEQUENCE</scope>
    <source>
        <strain evidence="3">UTEX B ZZ1240</strain>
    </source>
</reference>
<evidence type="ECO:0000313" key="3">
    <source>
        <dbReference type="EMBL" id="KAG5177184.1"/>
    </source>
</evidence>
<feature type="region of interest" description="Disordered" evidence="1">
    <location>
        <begin position="74"/>
        <end position="113"/>
    </location>
</feature>
<proteinExistence type="predicted"/>
<evidence type="ECO:0008006" key="5">
    <source>
        <dbReference type="Google" id="ProtNLM"/>
    </source>
</evidence>
<protein>
    <recommendedName>
        <fullName evidence="5">Secreted protein</fullName>
    </recommendedName>
</protein>
<accession>A0A835YU82</accession>
<comment type="caution">
    <text evidence="3">The sequence shown here is derived from an EMBL/GenBank/DDBJ whole genome shotgun (WGS) entry which is preliminary data.</text>
</comment>
<name>A0A835YU82_9STRA</name>
<feature type="signal peptide" evidence="2">
    <location>
        <begin position="1"/>
        <end position="36"/>
    </location>
</feature>
<dbReference type="EMBL" id="JAFCMP010000528">
    <property type="protein sequence ID" value="KAG5177184.1"/>
    <property type="molecule type" value="Genomic_DNA"/>
</dbReference>
<gene>
    <name evidence="3" type="ORF">JKP88DRAFT_226835</name>
</gene>
<keyword evidence="4" id="KW-1185">Reference proteome</keyword>
<keyword evidence="2" id="KW-0732">Signal</keyword>
<evidence type="ECO:0000256" key="1">
    <source>
        <dbReference type="SAM" id="MobiDB-lite"/>
    </source>
</evidence>